<accession>T0BW78</accession>
<dbReference type="RefSeq" id="WP_021296966.1">
    <property type="nucleotide sequence ID" value="NZ_AURB01000141.1"/>
</dbReference>
<dbReference type="InterPro" id="IPR029058">
    <property type="entry name" value="AB_hydrolase_fold"/>
</dbReference>
<dbReference type="SUPFAM" id="SSF53474">
    <property type="entry name" value="alpha/beta-Hydrolases"/>
    <property type="match status" value="1"/>
</dbReference>
<dbReference type="InterPro" id="IPR050471">
    <property type="entry name" value="AB_hydrolase"/>
</dbReference>
<dbReference type="PRINTS" id="PR00111">
    <property type="entry name" value="ABHYDROLASE"/>
</dbReference>
<dbReference type="GO" id="GO:0016787">
    <property type="term" value="F:hydrolase activity"/>
    <property type="evidence" value="ECO:0007669"/>
    <property type="project" value="UniProtKB-KW"/>
</dbReference>
<reference evidence="3" key="1">
    <citation type="journal article" date="2022" name="G3 (Bethesda)">
        <title>Unveiling the complete genome sequence of Alicyclobacillus acidoterrestris DSM 3922T, a taint-producing strain.</title>
        <authorList>
            <person name="Leonardo I.C."/>
            <person name="Barreto Crespo M.T."/>
            <person name="Gaspar F.B."/>
        </authorList>
    </citation>
    <scope>NUCLEOTIDE SEQUENCE [LARGE SCALE GENOMIC DNA]</scope>
    <source>
        <strain evidence="3">DSM 3922</strain>
    </source>
</reference>
<proteinExistence type="predicted"/>
<sequence>MPVTVLNDVRIQYHTFGQGVPIIFVPPPMVGSFVFYKQAIDLSRQFQVILMELRGHAGSDVSKNPLSYPIVADDICHLMDSLNLYRAVVAGYSMGGQIALEFARRYPERAYGIIPISAFSEVSDARLRMELSMALKFA</sequence>
<dbReference type="Pfam" id="PF00561">
    <property type="entry name" value="Abhydrolase_1"/>
    <property type="match status" value="1"/>
</dbReference>
<dbReference type="AlphaFoldDB" id="T0BW78"/>
<keyword evidence="3" id="KW-1185">Reference proteome</keyword>
<dbReference type="OrthoDB" id="9805423at2"/>
<evidence type="ECO:0000259" key="1">
    <source>
        <dbReference type="Pfam" id="PF00561"/>
    </source>
</evidence>
<keyword evidence="2" id="KW-0378">Hydrolase</keyword>
<dbReference type="Proteomes" id="UP000829401">
    <property type="component" value="Chromosome"/>
</dbReference>
<dbReference type="KEGG" id="aaco:K1I37_16905"/>
<protein>
    <submittedName>
        <fullName evidence="2">Alpha/beta hydrolase</fullName>
    </submittedName>
</protein>
<evidence type="ECO:0000313" key="3">
    <source>
        <dbReference type="Proteomes" id="UP000829401"/>
    </source>
</evidence>
<dbReference type="PANTHER" id="PTHR43433:SF5">
    <property type="entry name" value="AB HYDROLASE-1 DOMAIN-CONTAINING PROTEIN"/>
    <property type="match status" value="1"/>
</dbReference>
<dbReference type="eggNOG" id="COG2267">
    <property type="taxonomic scope" value="Bacteria"/>
</dbReference>
<dbReference type="Gene3D" id="3.40.50.1820">
    <property type="entry name" value="alpha/beta hydrolase"/>
    <property type="match status" value="1"/>
</dbReference>
<dbReference type="InterPro" id="IPR000073">
    <property type="entry name" value="AB_hydrolase_1"/>
</dbReference>
<dbReference type="STRING" id="1356854.N007_09530"/>
<organism evidence="2 3">
    <name type="scientific">Alicyclobacillus acidoterrestris (strain ATCC 49025 / DSM 3922 / CIP 106132 / NCIMB 13137 / GD3B)</name>
    <dbReference type="NCBI Taxonomy" id="1356854"/>
    <lineage>
        <taxon>Bacteria</taxon>
        <taxon>Bacillati</taxon>
        <taxon>Bacillota</taxon>
        <taxon>Bacilli</taxon>
        <taxon>Bacillales</taxon>
        <taxon>Alicyclobacillaceae</taxon>
        <taxon>Alicyclobacillus</taxon>
    </lineage>
</organism>
<accession>A0A9E6ZFU9</accession>
<name>T0BW78_ALIAG</name>
<dbReference type="PANTHER" id="PTHR43433">
    <property type="entry name" value="HYDROLASE, ALPHA/BETA FOLD FAMILY PROTEIN"/>
    <property type="match status" value="1"/>
</dbReference>
<feature type="domain" description="AB hydrolase-1" evidence="1">
    <location>
        <begin position="32"/>
        <end position="123"/>
    </location>
</feature>
<evidence type="ECO:0000313" key="2">
    <source>
        <dbReference type="EMBL" id="UNO48332.1"/>
    </source>
</evidence>
<gene>
    <name evidence="2" type="ORF">K1I37_16905</name>
</gene>
<dbReference type="EMBL" id="CP080467">
    <property type="protein sequence ID" value="UNO48332.1"/>
    <property type="molecule type" value="Genomic_DNA"/>
</dbReference>